<sequence>MSLSLSSPCHPVAILAIALSPSLPSPCHHRRHPVIVTLIVTIIVTLIVTLIVVLIVILIVVLIVALLLSSSLPCPCPRRPILILLIALSLLEEEGWMTGETRSECYMAQV</sequence>
<comment type="caution">
    <text evidence="2">The sequence shown here is derived from an EMBL/GenBank/DDBJ whole genome shotgun (WGS) entry which is preliminary data.</text>
</comment>
<dbReference type="EMBL" id="CACVBS010000077">
    <property type="protein sequence ID" value="CAA7269299.1"/>
    <property type="molecule type" value="Genomic_DNA"/>
</dbReference>
<keyword evidence="3" id="KW-1185">Reference proteome</keyword>
<evidence type="ECO:0000313" key="2">
    <source>
        <dbReference type="EMBL" id="CAA7269299.1"/>
    </source>
</evidence>
<gene>
    <name evidence="2" type="ORF">AAE3_LOCUS11573</name>
</gene>
<name>A0A8S0VTY3_CYCAE</name>
<feature type="transmembrane region" description="Helical" evidence="1">
    <location>
        <begin position="34"/>
        <end position="67"/>
    </location>
</feature>
<keyword evidence="1" id="KW-1133">Transmembrane helix</keyword>
<evidence type="ECO:0000313" key="3">
    <source>
        <dbReference type="Proteomes" id="UP000467700"/>
    </source>
</evidence>
<dbReference type="Proteomes" id="UP000467700">
    <property type="component" value="Unassembled WGS sequence"/>
</dbReference>
<protein>
    <submittedName>
        <fullName evidence="2">Uncharacterized protein</fullName>
    </submittedName>
</protein>
<keyword evidence="1" id="KW-0472">Membrane</keyword>
<proteinExistence type="predicted"/>
<keyword evidence="1" id="KW-0812">Transmembrane</keyword>
<organism evidence="2 3">
    <name type="scientific">Cyclocybe aegerita</name>
    <name type="common">Black poplar mushroom</name>
    <name type="synonym">Agrocybe aegerita</name>
    <dbReference type="NCBI Taxonomy" id="1973307"/>
    <lineage>
        <taxon>Eukaryota</taxon>
        <taxon>Fungi</taxon>
        <taxon>Dikarya</taxon>
        <taxon>Basidiomycota</taxon>
        <taxon>Agaricomycotina</taxon>
        <taxon>Agaricomycetes</taxon>
        <taxon>Agaricomycetidae</taxon>
        <taxon>Agaricales</taxon>
        <taxon>Agaricineae</taxon>
        <taxon>Bolbitiaceae</taxon>
        <taxon>Cyclocybe</taxon>
    </lineage>
</organism>
<reference evidence="2 3" key="1">
    <citation type="submission" date="2020-01" db="EMBL/GenBank/DDBJ databases">
        <authorList>
            <person name="Gupta K D."/>
        </authorList>
    </citation>
    <scope>NUCLEOTIDE SEQUENCE [LARGE SCALE GENOMIC DNA]</scope>
</reference>
<dbReference type="AlphaFoldDB" id="A0A8S0VTY3"/>
<evidence type="ECO:0000256" key="1">
    <source>
        <dbReference type="SAM" id="Phobius"/>
    </source>
</evidence>
<accession>A0A8S0VTY3</accession>